<dbReference type="AlphaFoldDB" id="A0A839QIV9"/>
<keyword evidence="3" id="KW-1003">Cell membrane</keyword>
<dbReference type="InterPro" id="IPR052157">
    <property type="entry name" value="BCAA_transport_permease"/>
</dbReference>
<evidence type="ECO:0000313" key="10">
    <source>
        <dbReference type="EMBL" id="MBB2995737.1"/>
    </source>
</evidence>
<evidence type="ECO:0000256" key="4">
    <source>
        <dbReference type="ARBA" id="ARBA00022692"/>
    </source>
</evidence>
<dbReference type="GO" id="GO:0006865">
    <property type="term" value="P:amino acid transport"/>
    <property type="evidence" value="ECO:0007669"/>
    <property type="project" value="UniProtKB-KW"/>
</dbReference>
<feature type="transmembrane region" description="Helical" evidence="9">
    <location>
        <begin position="211"/>
        <end position="230"/>
    </location>
</feature>
<dbReference type="GO" id="GO:0022857">
    <property type="term" value="F:transmembrane transporter activity"/>
    <property type="evidence" value="ECO:0007669"/>
    <property type="project" value="InterPro"/>
</dbReference>
<feature type="transmembrane region" description="Helical" evidence="9">
    <location>
        <begin position="184"/>
        <end position="205"/>
    </location>
</feature>
<comment type="similarity">
    <text evidence="8">Belongs to the binding-protein-dependent transport system permease family. LivHM subfamily.</text>
</comment>
<dbReference type="EMBL" id="JACHVS010000001">
    <property type="protein sequence ID" value="MBB2995737.1"/>
    <property type="molecule type" value="Genomic_DNA"/>
</dbReference>
<gene>
    <name evidence="10" type="ORF">E9229_001928</name>
</gene>
<evidence type="ECO:0000256" key="9">
    <source>
        <dbReference type="SAM" id="Phobius"/>
    </source>
</evidence>
<evidence type="ECO:0000256" key="1">
    <source>
        <dbReference type="ARBA" id="ARBA00004651"/>
    </source>
</evidence>
<evidence type="ECO:0000256" key="3">
    <source>
        <dbReference type="ARBA" id="ARBA00022475"/>
    </source>
</evidence>
<protein>
    <submittedName>
        <fullName evidence="10">Branched-chain amino acid transport system permease protein</fullName>
    </submittedName>
</protein>
<keyword evidence="6 9" id="KW-1133">Transmembrane helix</keyword>
<evidence type="ECO:0000256" key="7">
    <source>
        <dbReference type="ARBA" id="ARBA00023136"/>
    </source>
</evidence>
<evidence type="ECO:0000256" key="8">
    <source>
        <dbReference type="ARBA" id="ARBA00037998"/>
    </source>
</evidence>
<proteinExistence type="inferred from homology"/>
<keyword evidence="4 9" id="KW-0812">Transmembrane</keyword>
<evidence type="ECO:0000313" key="11">
    <source>
        <dbReference type="Proteomes" id="UP000523000"/>
    </source>
</evidence>
<feature type="transmembrane region" description="Helical" evidence="9">
    <location>
        <begin position="31"/>
        <end position="52"/>
    </location>
</feature>
<evidence type="ECO:0000256" key="2">
    <source>
        <dbReference type="ARBA" id="ARBA00022448"/>
    </source>
</evidence>
<dbReference type="PANTHER" id="PTHR11795">
    <property type="entry name" value="BRANCHED-CHAIN AMINO ACID TRANSPORT SYSTEM PERMEASE PROTEIN LIVH"/>
    <property type="match status" value="1"/>
</dbReference>
<comment type="caution">
    <text evidence="10">The sequence shown here is derived from an EMBL/GenBank/DDBJ whole genome shotgun (WGS) entry which is preliminary data.</text>
</comment>
<keyword evidence="7 9" id="KW-0472">Membrane</keyword>
<sequence>MLQGALAGLAAGGVYAVVAVCLTMMAQLVRVINFSQAAIGMFGAFTSVLLIANKVPHIPAVFLGILVSALLSGIIGWIIATWLPDASISARSAVTIAALLFIISLSFILFGTKPKAFKAIVSGPAFEVSGVVVSKVTIVMVLFAVVLAVVSKLVLGKTKIGVKLRAIADKPVAAELIGIPVKPLAIGVWVVTGLVVGLAVAIVAPTQNSDAVSLSMLVIYGSAASLLGAFKRLDLALVGGLLLGAVQGAAAQFQVLSLARDWIPLLAIVVFLLWNQRKEVWDAAR</sequence>
<dbReference type="CDD" id="cd06582">
    <property type="entry name" value="TM_PBP1_LivH_like"/>
    <property type="match status" value="1"/>
</dbReference>
<dbReference type="Pfam" id="PF02653">
    <property type="entry name" value="BPD_transp_2"/>
    <property type="match status" value="1"/>
</dbReference>
<evidence type="ECO:0000256" key="5">
    <source>
        <dbReference type="ARBA" id="ARBA00022970"/>
    </source>
</evidence>
<feature type="transmembrane region" description="Helical" evidence="9">
    <location>
        <begin position="6"/>
        <end position="24"/>
    </location>
</feature>
<dbReference type="GO" id="GO:0005886">
    <property type="term" value="C:plasma membrane"/>
    <property type="evidence" value="ECO:0007669"/>
    <property type="project" value="UniProtKB-SubCell"/>
</dbReference>
<feature type="transmembrane region" description="Helical" evidence="9">
    <location>
        <begin position="259"/>
        <end position="275"/>
    </location>
</feature>
<comment type="subcellular location">
    <subcellularLocation>
        <location evidence="1">Cell membrane</location>
        <topology evidence="1">Multi-pass membrane protein</topology>
    </subcellularLocation>
</comment>
<accession>A0A839QIV9</accession>
<keyword evidence="11" id="KW-1185">Reference proteome</keyword>
<keyword evidence="2" id="KW-0813">Transport</keyword>
<name>A0A839QIV9_9MICC</name>
<organism evidence="10 11">
    <name type="scientific">Paeniglutamicibacter cryotolerans</name>
    <dbReference type="NCBI Taxonomy" id="670079"/>
    <lineage>
        <taxon>Bacteria</taxon>
        <taxon>Bacillati</taxon>
        <taxon>Actinomycetota</taxon>
        <taxon>Actinomycetes</taxon>
        <taxon>Micrococcales</taxon>
        <taxon>Micrococcaceae</taxon>
        <taxon>Paeniglutamicibacter</taxon>
    </lineage>
</organism>
<feature type="transmembrane region" description="Helical" evidence="9">
    <location>
        <begin position="58"/>
        <end position="80"/>
    </location>
</feature>
<dbReference type="Proteomes" id="UP000523000">
    <property type="component" value="Unassembled WGS sequence"/>
</dbReference>
<dbReference type="PANTHER" id="PTHR11795:SF450">
    <property type="entry name" value="ABC TRANSPORTER PERMEASE PROTEIN"/>
    <property type="match status" value="1"/>
</dbReference>
<dbReference type="RefSeq" id="WP_183510936.1">
    <property type="nucleotide sequence ID" value="NZ_BAABGK010000097.1"/>
</dbReference>
<feature type="transmembrane region" description="Helical" evidence="9">
    <location>
        <begin position="92"/>
        <end position="112"/>
    </location>
</feature>
<reference evidence="10 11" key="1">
    <citation type="submission" date="2020-08" db="EMBL/GenBank/DDBJ databases">
        <title>Sequencing the genomes of 1000 actinobacteria strains.</title>
        <authorList>
            <person name="Klenk H.-P."/>
        </authorList>
    </citation>
    <scope>NUCLEOTIDE SEQUENCE [LARGE SCALE GENOMIC DNA]</scope>
    <source>
        <strain evidence="10 11">DSM 22826</strain>
    </source>
</reference>
<dbReference type="InterPro" id="IPR001851">
    <property type="entry name" value="ABC_transp_permease"/>
</dbReference>
<keyword evidence="5" id="KW-0029">Amino-acid transport</keyword>
<evidence type="ECO:0000256" key="6">
    <source>
        <dbReference type="ARBA" id="ARBA00022989"/>
    </source>
</evidence>
<feature type="transmembrane region" description="Helical" evidence="9">
    <location>
        <begin position="132"/>
        <end position="155"/>
    </location>
</feature>